<accession>A0ACC0W3Y2</accession>
<dbReference type="EMBL" id="CM047583">
    <property type="protein sequence ID" value="KAI9913523.1"/>
    <property type="molecule type" value="Genomic_DNA"/>
</dbReference>
<organism evidence="1 2">
    <name type="scientific">Peronosclerospora sorghi</name>
    <dbReference type="NCBI Taxonomy" id="230839"/>
    <lineage>
        <taxon>Eukaryota</taxon>
        <taxon>Sar</taxon>
        <taxon>Stramenopiles</taxon>
        <taxon>Oomycota</taxon>
        <taxon>Peronosporomycetes</taxon>
        <taxon>Peronosporales</taxon>
        <taxon>Peronosporaceae</taxon>
        <taxon>Peronosclerospora</taxon>
    </lineage>
</organism>
<keyword evidence="2" id="KW-1185">Reference proteome</keyword>
<comment type="caution">
    <text evidence="1">The sequence shown here is derived from an EMBL/GenBank/DDBJ whole genome shotgun (WGS) entry which is preliminary data.</text>
</comment>
<proteinExistence type="predicted"/>
<protein>
    <submittedName>
        <fullName evidence="1">Uncharacterized protein</fullName>
    </submittedName>
</protein>
<dbReference type="Proteomes" id="UP001163321">
    <property type="component" value="Chromosome 4"/>
</dbReference>
<sequence length="153" mass="17679">MSLILRVREFCWNSIVNGQFENPDMQHAPIENKTVDFSPSSSPAGFNKSRSIHSLRQCRPDHSFKRSTWTLTKERKRLLLLPTHTVVNVVTNLAAPQLFLFIFRSLWLKLPPPPLHQVADWRMAARLARSNSEMEFRRTGVVKDSAHSRKMVS</sequence>
<evidence type="ECO:0000313" key="2">
    <source>
        <dbReference type="Proteomes" id="UP001163321"/>
    </source>
</evidence>
<gene>
    <name evidence="1" type="ORF">PsorP6_006191</name>
</gene>
<reference evidence="1 2" key="1">
    <citation type="journal article" date="2022" name="bioRxiv">
        <title>The genome of the oomycete Peronosclerospora sorghi, a cosmopolitan pathogen of maize and sorghum, is inflated with dispersed pseudogenes.</title>
        <authorList>
            <person name="Fletcher K."/>
            <person name="Martin F."/>
            <person name="Isakeit T."/>
            <person name="Cavanaugh K."/>
            <person name="Magill C."/>
            <person name="Michelmore R."/>
        </authorList>
    </citation>
    <scope>NUCLEOTIDE SEQUENCE [LARGE SCALE GENOMIC DNA]</scope>
    <source>
        <strain evidence="1">P6</strain>
    </source>
</reference>
<evidence type="ECO:0000313" key="1">
    <source>
        <dbReference type="EMBL" id="KAI9913523.1"/>
    </source>
</evidence>
<name>A0ACC0W3Y2_9STRA</name>